<dbReference type="EMBL" id="CP045875">
    <property type="protein sequence ID" value="QGG49341.1"/>
    <property type="molecule type" value="Genomic_DNA"/>
</dbReference>
<dbReference type="SUPFAM" id="SSF55874">
    <property type="entry name" value="ATPase domain of HSP90 chaperone/DNA topoisomerase II/histidine kinase"/>
    <property type="match status" value="1"/>
</dbReference>
<dbReference type="KEGG" id="hcv:FTV88_3275"/>
<dbReference type="Proteomes" id="UP000366051">
    <property type="component" value="Chromosome"/>
</dbReference>
<keyword evidence="1" id="KW-0723">Serine/threonine-protein kinase</keyword>
<dbReference type="PANTHER" id="PTHR35526:SF3">
    <property type="entry name" value="ANTI-SIGMA-F FACTOR RSBW"/>
    <property type="match status" value="1"/>
</dbReference>
<dbReference type="RefSeq" id="WP_153726344.1">
    <property type="nucleotide sequence ID" value="NZ_CP045875.1"/>
</dbReference>
<gene>
    <name evidence="3" type="ORF">FTV88_3275</name>
</gene>
<protein>
    <submittedName>
        <fullName evidence="3">Histidine kinase-like ATPase domain protein</fullName>
    </submittedName>
</protein>
<sequence>MDMIELDLVNRYGELARVHRLIDELGLKNHWDQAVIFQLKLALSEAINNVINHGYGGEGDKPITLRVIVKAEQIEIQIFDQGKSFLIHEREAKTPPPCSESGRGIFLIFHCMDKAHSARRGNWNELTLVKELRKSC</sequence>
<organism evidence="3 4">
    <name type="scientific">Heliorestis convoluta</name>
    <dbReference type="NCBI Taxonomy" id="356322"/>
    <lineage>
        <taxon>Bacteria</taxon>
        <taxon>Bacillati</taxon>
        <taxon>Bacillota</taxon>
        <taxon>Clostridia</taxon>
        <taxon>Eubacteriales</taxon>
        <taxon>Heliobacteriaceae</taxon>
        <taxon>Heliorestis</taxon>
    </lineage>
</organism>
<dbReference type="PANTHER" id="PTHR35526">
    <property type="entry name" value="ANTI-SIGMA-F FACTOR RSBW-RELATED"/>
    <property type="match status" value="1"/>
</dbReference>
<dbReference type="InterPro" id="IPR003594">
    <property type="entry name" value="HATPase_dom"/>
</dbReference>
<dbReference type="Pfam" id="PF13581">
    <property type="entry name" value="HATPase_c_2"/>
    <property type="match status" value="1"/>
</dbReference>
<dbReference type="GO" id="GO:0004674">
    <property type="term" value="F:protein serine/threonine kinase activity"/>
    <property type="evidence" value="ECO:0007669"/>
    <property type="project" value="UniProtKB-KW"/>
</dbReference>
<dbReference type="InterPro" id="IPR050267">
    <property type="entry name" value="Anti-sigma-factor_SerPK"/>
</dbReference>
<dbReference type="Gene3D" id="3.30.565.10">
    <property type="entry name" value="Histidine kinase-like ATPase, C-terminal domain"/>
    <property type="match status" value="1"/>
</dbReference>
<dbReference type="InterPro" id="IPR036890">
    <property type="entry name" value="HATPase_C_sf"/>
</dbReference>
<proteinExistence type="predicted"/>
<keyword evidence="3" id="KW-0418">Kinase</keyword>
<evidence type="ECO:0000256" key="1">
    <source>
        <dbReference type="ARBA" id="ARBA00022527"/>
    </source>
</evidence>
<keyword evidence="4" id="KW-1185">Reference proteome</keyword>
<accession>A0A5Q2N4V5</accession>
<dbReference type="OrthoDB" id="9798941at2"/>
<feature type="domain" description="Histidine kinase/HSP90-like ATPase" evidence="2">
    <location>
        <begin position="13"/>
        <end position="130"/>
    </location>
</feature>
<dbReference type="AlphaFoldDB" id="A0A5Q2N4V5"/>
<evidence type="ECO:0000313" key="4">
    <source>
        <dbReference type="Proteomes" id="UP000366051"/>
    </source>
</evidence>
<keyword evidence="3" id="KW-0808">Transferase</keyword>
<name>A0A5Q2N4V5_9FIRM</name>
<evidence type="ECO:0000313" key="3">
    <source>
        <dbReference type="EMBL" id="QGG49341.1"/>
    </source>
</evidence>
<evidence type="ECO:0000259" key="2">
    <source>
        <dbReference type="Pfam" id="PF13581"/>
    </source>
</evidence>
<reference evidence="4" key="1">
    <citation type="submission" date="2019-11" db="EMBL/GenBank/DDBJ databases">
        <title>Genome sequence of Heliorestis convoluta strain HH, an alkaliphilic and minimalistic phototrophic bacterium from a soda lake in Egypt.</title>
        <authorList>
            <person name="Dewey E.D."/>
            <person name="Stokes L.M."/>
            <person name="Burchell B.M."/>
            <person name="Shaffer K.N."/>
            <person name="Huntington A.M."/>
            <person name="Baker J.M."/>
            <person name="Nadendla S."/>
            <person name="Giglio M.G."/>
            <person name="Touchman J.W."/>
            <person name="Blankenship R.E."/>
            <person name="Madigan M.T."/>
            <person name="Sattley W.M."/>
        </authorList>
    </citation>
    <scope>NUCLEOTIDE SEQUENCE [LARGE SCALE GENOMIC DNA]</scope>
    <source>
        <strain evidence="4">HH</strain>
    </source>
</reference>
<dbReference type="CDD" id="cd16936">
    <property type="entry name" value="HATPase_RsbW-like"/>
    <property type="match status" value="1"/>
</dbReference>